<dbReference type="Proteomes" id="UP001201985">
    <property type="component" value="Unassembled WGS sequence"/>
</dbReference>
<reference evidence="3 4" key="1">
    <citation type="submission" date="2022-03" db="EMBL/GenBank/DDBJ databases">
        <title>Complete genome analysis of Roseomonas KG 17.1 : a prolific producer of plant growth promoters.</title>
        <authorList>
            <person name="Saadouli I."/>
            <person name="Najjari A."/>
            <person name="Mosbah A."/>
            <person name="Ouzari H.I."/>
        </authorList>
    </citation>
    <scope>NUCLEOTIDE SEQUENCE [LARGE SCALE GENOMIC DNA]</scope>
    <source>
        <strain evidence="3 4">KG17-1</strain>
    </source>
</reference>
<dbReference type="PANTHER" id="PTHR30383">
    <property type="entry name" value="THIOESTERASE 1/PROTEASE 1/LYSOPHOSPHOLIPASE L1"/>
    <property type="match status" value="1"/>
</dbReference>
<name>A0ABS9W3W3_9PROT</name>
<dbReference type="PANTHER" id="PTHR30383:SF24">
    <property type="entry name" value="THIOESTERASE 1_PROTEASE 1_LYSOPHOSPHOLIPASE L1"/>
    <property type="match status" value="1"/>
</dbReference>
<dbReference type="SUPFAM" id="SSF52266">
    <property type="entry name" value="SGNH hydrolase"/>
    <property type="match status" value="1"/>
</dbReference>
<feature type="chain" id="PRO_5047253589" evidence="1">
    <location>
        <begin position="37"/>
        <end position="228"/>
    </location>
</feature>
<evidence type="ECO:0000313" key="4">
    <source>
        <dbReference type="Proteomes" id="UP001201985"/>
    </source>
</evidence>
<feature type="signal peptide" evidence="1">
    <location>
        <begin position="1"/>
        <end position="36"/>
    </location>
</feature>
<organism evidence="3 4">
    <name type="scientific">Teichococcus vastitatis</name>
    <dbReference type="NCBI Taxonomy" id="2307076"/>
    <lineage>
        <taxon>Bacteria</taxon>
        <taxon>Pseudomonadati</taxon>
        <taxon>Pseudomonadota</taxon>
        <taxon>Alphaproteobacteria</taxon>
        <taxon>Acetobacterales</taxon>
        <taxon>Roseomonadaceae</taxon>
        <taxon>Roseomonas</taxon>
    </lineage>
</organism>
<evidence type="ECO:0000256" key="1">
    <source>
        <dbReference type="SAM" id="SignalP"/>
    </source>
</evidence>
<dbReference type="InterPro" id="IPR013830">
    <property type="entry name" value="SGNH_hydro"/>
</dbReference>
<accession>A0ABS9W3W3</accession>
<proteinExistence type="predicted"/>
<evidence type="ECO:0000313" key="3">
    <source>
        <dbReference type="EMBL" id="MCI0753959.1"/>
    </source>
</evidence>
<dbReference type="InterPro" id="IPR051532">
    <property type="entry name" value="Ester_Hydrolysis_Enzymes"/>
</dbReference>
<dbReference type="Gene3D" id="3.40.50.1110">
    <property type="entry name" value="SGNH hydrolase"/>
    <property type="match status" value="1"/>
</dbReference>
<dbReference type="InterPro" id="IPR036514">
    <property type="entry name" value="SGNH_hydro_sf"/>
</dbReference>
<comment type="caution">
    <text evidence="3">The sequence shown here is derived from an EMBL/GenBank/DDBJ whole genome shotgun (WGS) entry which is preliminary data.</text>
</comment>
<gene>
    <name evidence="3" type="ORF">MON41_09340</name>
</gene>
<feature type="domain" description="SGNH hydrolase-type esterase" evidence="2">
    <location>
        <begin position="48"/>
        <end position="206"/>
    </location>
</feature>
<dbReference type="Pfam" id="PF13472">
    <property type="entry name" value="Lipase_GDSL_2"/>
    <property type="match status" value="1"/>
</dbReference>
<protein>
    <submittedName>
        <fullName evidence="3">Arylesterase</fullName>
    </submittedName>
</protein>
<dbReference type="EMBL" id="JALBUU010000004">
    <property type="protein sequence ID" value="MCI0753959.1"/>
    <property type="molecule type" value="Genomic_DNA"/>
</dbReference>
<sequence>MALGASSIVRRYGRRAALRRASLGFGLFLSVKLSLAAQTAEPVRVLMLGDSITAGYGLAQAESLPARLEAQARAAGANLRIIAAGVSGDTTAGGRSRLDWALADKPQAVIVALGGNDGLRGTPPSDSYNNLHDILTRLKQRNLPVLLAGMLAPPNLGADYGREFRDTFERLHREHPEAVFYPFLLEGVAGEEALNQPDRIHPNPRGVEEVARRMLPAVQELLSKVQGG</sequence>
<keyword evidence="1" id="KW-0732">Signal</keyword>
<dbReference type="CDD" id="cd01822">
    <property type="entry name" value="Lysophospholipase_L1_like"/>
    <property type="match status" value="1"/>
</dbReference>
<keyword evidence="4" id="KW-1185">Reference proteome</keyword>
<evidence type="ECO:0000259" key="2">
    <source>
        <dbReference type="Pfam" id="PF13472"/>
    </source>
</evidence>